<evidence type="ECO:0000313" key="3">
    <source>
        <dbReference type="Proteomes" id="UP000245207"/>
    </source>
</evidence>
<name>A0A2U1QGL0_ARTAN</name>
<comment type="caution">
    <text evidence="2">The sequence shown here is derived from an EMBL/GenBank/DDBJ whole genome shotgun (WGS) entry which is preliminary data.</text>
</comment>
<feature type="region of interest" description="Disordered" evidence="1">
    <location>
        <begin position="325"/>
        <end position="350"/>
    </location>
</feature>
<organism evidence="2 3">
    <name type="scientific">Artemisia annua</name>
    <name type="common">Sweet wormwood</name>
    <dbReference type="NCBI Taxonomy" id="35608"/>
    <lineage>
        <taxon>Eukaryota</taxon>
        <taxon>Viridiplantae</taxon>
        <taxon>Streptophyta</taxon>
        <taxon>Embryophyta</taxon>
        <taxon>Tracheophyta</taxon>
        <taxon>Spermatophyta</taxon>
        <taxon>Magnoliopsida</taxon>
        <taxon>eudicotyledons</taxon>
        <taxon>Gunneridae</taxon>
        <taxon>Pentapetalae</taxon>
        <taxon>asterids</taxon>
        <taxon>campanulids</taxon>
        <taxon>Asterales</taxon>
        <taxon>Asteraceae</taxon>
        <taxon>Asteroideae</taxon>
        <taxon>Anthemideae</taxon>
        <taxon>Artemisiinae</taxon>
        <taxon>Artemisia</taxon>
    </lineage>
</organism>
<gene>
    <name evidence="2" type="ORF">CTI12_AA032230</name>
</gene>
<evidence type="ECO:0000313" key="2">
    <source>
        <dbReference type="EMBL" id="PWA97130.1"/>
    </source>
</evidence>
<protein>
    <submittedName>
        <fullName evidence="2">Uncharacterized protein</fullName>
    </submittedName>
</protein>
<reference evidence="2 3" key="1">
    <citation type="journal article" date="2018" name="Mol. Plant">
        <title>The genome of Artemisia annua provides insight into the evolution of Asteraceae family and artemisinin biosynthesis.</title>
        <authorList>
            <person name="Shen Q."/>
            <person name="Zhang L."/>
            <person name="Liao Z."/>
            <person name="Wang S."/>
            <person name="Yan T."/>
            <person name="Shi P."/>
            <person name="Liu M."/>
            <person name="Fu X."/>
            <person name="Pan Q."/>
            <person name="Wang Y."/>
            <person name="Lv Z."/>
            <person name="Lu X."/>
            <person name="Zhang F."/>
            <person name="Jiang W."/>
            <person name="Ma Y."/>
            <person name="Chen M."/>
            <person name="Hao X."/>
            <person name="Li L."/>
            <person name="Tang Y."/>
            <person name="Lv G."/>
            <person name="Zhou Y."/>
            <person name="Sun X."/>
            <person name="Brodelius P.E."/>
            <person name="Rose J.K.C."/>
            <person name="Tang K."/>
        </authorList>
    </citation>
    <scope>NUCLEOTIDE SEQUENCE [LARGE SCALE GENOMIC DNA]</scope>
    <source>
        <strain evidence="3">cv. Huhao1</strain>
        <tissue evidence="2">Leaf</tissue>
    </source>
</reference>
<keyword evidence="3" id="KW-1185">Reference proteome</keyword>
<dbReference type="AlphaFoldDB" id="A0A2U1QGL0"/>
<sequence>MTSSPTSYQTSFVSENPTAKYQNPKLVGSKLTRNYAFRRKTRLFRVRRKRNNVWRVGDVNVNKKRKDGGGDGENNMNKKKKLKLCGQWKVRDKENGEKTKKKKKKLKFVQHPKLSSTHFLTINPRLPIMDSKTLNSHPISTSASKLLFASPAPSCQPPPFPLRFDHLDHLRSMSCSLPNTHGTSDWLRRLRISRGFPDTDKMGFEDFICSIRKGDSEKMIPKRDLSRVKRKDICEKQQCPKIIVESKNADGNSLLVPLNWNRKRKRTVRTVKKVDQDFKVADPVEEEEKGQLDLLGCSQTEFTVIDTSLPSWKFEKMLHRRKNAWEVGDKKGKGSKRRDGKKSLNENSEMKLRVDKGKTMVRSKCAQGHDQGKAMASTSEKKQDNCSQVQEKRHVILSHSTYFSDKYMTVGKTKVLKKQIEGGSSVILIKSIPITNKKDMSGISKSCVKLQK</sequence>
<dbReference type="PANTHER" id="PTHR37258">
    <property type="entry name" value="FANTOM PROTEIN"/>
    <property type="match status" value="1"/>
</dbReference>
<dbReference type="EMBL" id="PKPP01000142">
    <property type="protein sequence ID" value="PWA97130.1"/>
    <property type="molecule type" value="Genomic_DNA"/>
</dbReference>
<evidence type="ECO:0000256" key="1">
    <source>
        <dbReference type="SAM" id="MobiDB-lite"/>
    </source>
</evidence>
<dbReference type="PANTHER" id="PTHR37258:SF1">
    <property type="entry name" value="FANTOM PROTEIN"/>
    <property type="match status" value="1"/>
</dbReference>
<dbReference type="STRING" id="35608.A0A2U1QGL0"/>
<dbReference type="Proteomes" id="UP000245207">
    <property type="component" value="Unassembled WGS sequence"/>
</dbReference>
<dbReference type="OrthoDB" id="684590at2759"/>
<proteinExistence type="predicted"/>
<feature type="compositionally biased region" description="Basic and acidic residues" evidence="1">
    <location>
        <begin position="341"/>
        <end position="350"/>
    </location>
</feature>
<feature type="region of interest" description="Disordered" evidence="1">
    <location>
        <begin position="1"/>
        <end position="24"/>
    </location>
</feature>
<feature type="compositionally biased region" description="Polar residues" evidence="1">
    <location>
        <begin position="1"/>
        <end position="21"/>
    </location>
</feature>
<accession>A0A2U1QGL0</accession>